<sequence length="120" mass="13588">MLADVLSHVIALDVQWLVPFVMDNLLWVFLFACLAHFIYGKGLVIGTVFVAVYLFATFDFAGALGWVFRKGFFWAPILGFLALASYDAFFGRQGLKSFKRPWFASAVFYLGLFFINVILP</sequence>
<dbReference type="AlphaFoldDB" id="A0A8T3YM88"/>
<dbReference type="Proteomes" id="UP000732298">
    <property type="component" value="Unassembled WGS sequence"/>
</dbReference>
<feature type="transmembrane region" description="Helical" evidence="1">
    <location>
        <begin position="42"/>
        <end position="66"/>
    </location>
</feature>
<reference evidence="2" key="1">
    <citation type="submission" date="2020-07" db="EMBL/GenBank/DDBJ databases">
        <title>Huge and variable diversity of episymbiotic CPR bacteria and DPANN archaea in groundwater ecosystems.</title>
        <authorList>
            <person name="He C.Y."/>
            <person name="Keren R."/>
            <person name="Whittaker M."/>
            <person name="Farag I.F."/>
            <person name="Doudna J."/>
            <person name="Cate J.H.D."/>
            <person name="Banfield J.F."/>
        </authorList>
    </citation>
    <scope>NUCLEOTIDE SEQUENCE</scope>
    <source>
        <strain evidence="2">NC_groundwater_1296_Ag_S-0.2um_52_80</strain>
    </source>
</reference>
<feature type="transmembrane region" description="Helical" evidence="1">
    <location>
        <begin position="16"/>
        <end position="35"/>
    </location>
</feature>
<protein>
    <submittedName>
        <fullName evidence="2">Uncharacterized protein</fullName>
    </submittedName>
</protein>
<name>A0A8T3YM88_9ARCH</name>
<keyword evidence="1" id="KW-0472">Membrane</keyword>
<keyword evidence="1" id="KW-1133">Transmembrane helix</keyword>
<feature type="transmembrane region" description="Helical" evidence="1">
    <location>
        <begin position="72"/>
        <end position="90"/>
    </location>
</feature>
<comment type="caution">
    <text evidence="2">The sequence shown here is derived from an EMBL/GenBank/DDBJ whole genome shotgun (WGS) entry which is preliminary data.</text>
</comment>
<gene>
    <name evidence="2" type="ORF">HY544_04850</name>
</gene>
<accession>A0A8T3YM88</accession>
<evidence type="ECO:0000313" key="2">
    <source>
        <dbReference type="EMBL" id="MBI4210807.1"/>
    </source>
</evidence>
<evidence type="ECO:0000256" key="1">
    <source>
        <dbReference type="SAM" id="Phobius"/>
    </source>
</evidence>
<proteinExistence type="predicted"/>
<evidence type="ECO:0000313" key="3">
    <source>
        <dbReference type="Proteomes" id="UP000732298"/>
    </source>
</evidence>
<dbReference type="EMBL" id="JACQPB010000042">
    <property type="protein sequence ID" value="MBI4210807.1"/>
    <property type="molecule type" value="Genomic_DNA"/>
</dbReference>
<feature type="transmembrane region" description="Helical" evidence="1">
    <location>
        <begin position="102"/>
        <end position="119"/>
    </location>
</feature>
<organism evidence="2 3">
    <name type="scientific">Candidatus Iainarchaeum sp</name>
    <dbReference type="NCBI Taxonomy" id="3101447"/>
    <lineage>
        <taxon>Archaea</taxon>
        <taxon>Candidatus Iainarchaeota</taxon>
        <taxon>Candidatus Iainarchaeia</taxon>
        <taxon>Candidatus Iainarchaeales</taxon>
        <taxon>Candidatus Iainarchaeaceae</taxon>
        <taxon>Candidatus Iainarchaeum</taxon>
    </lineage>
</organism>
<keyword evidence="1" id="KW-0812">Transmembrane</keyword>